<gene>
    <name evidence="9" type="ORF">K3F53_07815</name>
    <name evidence="10" type="ORF">SAMN04489735_10492</name>
</gene>
<evidence type="ECO:0000256" key="1">
    <source>
        <dbReference type="ARBA" id="ARBA00004651"/>
    </source>
</evidence>
<evidence type="ECO:0000256" key="3">
    <source>
        <dbReference type="ARBA" id="ARBA00022448"/>
    </source>
</evidence>
<feature type="transmembrane region" description="Helical" evidence="8">
    <location>
        <begin position="251"/>
        <end position="278"/>
    </location>
</feature>
<protein>
    <submittedName>
        <fullName evidence="9">Iron ABC transporter permease</fullName>
    </submittedName>
    <submittedName>
        <fullName evidence="10">Iron complex transport system permease protein</fullName>
    </submittedName>
</protein>
<dbReference type="Gene3D" id="1.10.3470.10">
    <property type="entry name" value="ABC transporter involved in vitamin B12 uptake, BtuC"/>
    <property type="match status" value="1"/>
</dbReference>
<dbReference type="SUPFAM" id="SSF81345">
    <property type="entry name" value="ABC transporter involved in vitamin B12 uptake, BtuC"/>
    <property type="match status" value="1"/>
</dbReference>
<name>A0A1G8EUP5_ANETH</name>
<keyword evidence="5 8" id="KW-0812">Transmembrane</keyword>
<dbReference type="OrthoDB" id="9811721at2"/>
<organism evidence="10 11">
    <name type="scientific">Aneurinibacillus thermoaerophilus</name>
    <dbReference type="NCBI Taxonomy" id="143495"/>
    <lineage>
        <taxon>Bacteria</taxon>
        <taxon>Bacillati</taxon>
        <taxon>Bacillota</taxon>
        <taxon>Bacilli</taxon>
        <taxon>Bacillales</taxon>
        <taxon>Paenibacillaceae</taxon>
        <taxon>Aneurinibacillus group</taxon>
        <taxon>Aneurinibacillus</taxon>
    </lineage>
</organism>
<dbReference type="Proteomes" id="UP000198956">
    <property type="component" value="Unassembled WGS sequence"/>
</dbReference>
<dbReference type="RefSeq" id="WP_057899090.1">
    <property type="nucleotide sequence ID" value="NZ_CP080764.1"/>
</dbReference>
<sequence>MKNYVPIRGQKFPVSFLLDKRSLFFSLLFFLLTLVVLLLSVGMGDFFIPPADVVKTLLGIGSSEHALIIQTFRLPRALASVLVGACLAVSGAILQGIVRNPLASPDLVGITGGASVTAVSFIILFPTASIAWLPLSAMVGAIVMTLLIYMLAWRKGISPFRLVLIGVGIQAAMAACTKLLLVISPIYLTSEAMVWLAGSVYGSNWKDVLSLLPWAIVLIPCAFFLSRSVNVQQLGDDIATGVGQRLERDRFILLAVCATLAGAAIAIGGAIGFVALLAPHIARKLVGSSFGGLLPVAASVGAFMVTGADLIARTAFSPLDLPVGIFTSAIGTPFFIYLLYKYRNH</sequence>
<dbReference type="Proteomes" id="UP000826616">
    <property type="component" value="Chromosome"/>
</dbReference>
<evidence type="ECO:0000256" key="8">
    <source>
        <dbReference type="SAM" id="Phobius"/>
    </source>
</evidence>
<dbReference type="PANTHER" id="PTHR30472">
    <property type="entry name" value="FERRIC ENTEROBACTIN TRANSPORT SYSTEM PERMEASE PROTEIN"/>
    <property type="match status" value="1"/>
</dbReference>
<dbReference type="CDD" id="cd06550">
    <property type="entry name" value="TM_ABC_iron-siderophores_like"/>
    <property type="match status" value="1"/>
</dbReference>
<keyword evidence="7 8" id="KW-0472">Membrane</keyword>
<reference evidence="10 11" key="1">
    <citation type="submission" date="2016-10" db="EMBL/GenBank/DDBJ databases">
        <authorList>
            <person name="de Groot N.N."/>
        </authorList>
    </citation>
    <scope>NUCLEOTIDE SEQUENCE [LARGE SCALE GENOMIC DNA]</scope>
    <source>
        <strain evidence="10 11">L 420-91</strain>
    </source>
</reference>
<dbReference type="InterPro" id="IPR037294">
    <property type="entry name" value="ABC_BtuC-like"/>
</dbReference>
<feature type="transmembrane region" description="Helical" evidence="8">
    <location>
        <begin position="319"/>
        <end position="340"/>
    </location>
</feature>
<dbReference type="EMBL" id="CP080764">
    <property type="protein sequence ID" value="QYY44077.1"/>
    <property type="molecule type" value="Genomic_DNA"/>
</dbReference>
<dbReference type="AlphaFoldDB" id="A0A1G8EUP5"/>
<keyword evidence="12" id="KW-1185">Reference proteome</keyword>
<dbReference type="GeneID" id="97141272"/>
<dbReference type="InterPro" id="IPR000522">
    <property type="entry name" value="ABC_transptr_permease_BtuC"/>
</dbReference>
<evidence type="ECO:0000313" key="11">
    <source>
        <dbReference type="Proteomes" id="UP000198956"/>
    </source>
</evidence>
<feature type="transmembrane region" description="Helical" evidence="8">
    <location>
        <begin position="131"/>
        <end position="151"/>
    </location>
</feature>
<accession>A0A1G8EUP5</accession>
<feature type="transmembrane region" description="Helical" evidence="8">
    <location>
        <begin position="290"/>
        <end position="312"/>
    </location>
</feature>
<evidence type="ECO:0000313" key="9">
    <source>
        <dbReference type="EMBL" id="QYY44077.1"/>
    </source>
</evidence>
<evidence type="ECO:0000256" key="5">
    <source>
        <dbReference type="ARBA" id="ARBA00022692"/>
    </source>
</evidence>
<evidence type="ECO:0000313" key="12">
    <source>
        <dbReference type="Proteomes" id="UP000826616"/>
    </source>
</evidence>
<comment type="similarity">
    <text evidence="2">Belongs to the binding-protein-dependent transport system permease family. FecCD subfamily.</text>
</comment>
<keyword evidence="3" id="KW-0813">Transport</keyword>
<evidence type="ECO:0000256" key="6">
    <source>
        <dbReference type="ARBA" id="ARBA00022989"/>
    </source>
</evidence>
<reference evidence="9 12" key="2">
    <citation type="submission" date="2021-08" db="EMBL/GenBank/DDBJ databases">
        <title>Complete genome sequence of the strain Aneurinibacillus thermoaerophilus CCM 8960.</title>
        <authorList>
            <person name="Musilova J."/>
            <person name="Kourilova X."/>
            <person name="Pernicova I."/>
            <person name="Bezdicek M."/>
            <person name="Lengerova M."/>
            <person name="Obruca S."/>
            <person name="Sedlar K."/>
        </authorList>
    </citation>
    <scope>NUCLEOTIDE SEQUENCE [LARGE SCALE GENOMIC DNA]</scope>
    <source>
        <strain evidence="9 12">CCM 8960</strain>
    </source>
</reference>
<dbReference type="EMBL" id="FNDE01000049">
    <property type="protein sequence ID" value="SDH73613.1"/>
    <property type="molecule type" value="Genomic_DNA"/>
</dbReference>
<evidence type="ECO:0000256" key="2">
    <source>
        <dbReference type="ARBA" id="ARBA00007935"/>
    </source>
</evidence>
<feature type="transmembrane region" description="Helical" evidence="8">
    <location>
        <begin position="107"/>
        <end position="125"/>
    </location>
</feature>
<proteinExistence type="inferred from homology"/>
<dbReference type="Pfam" id="PF01032">
    <property type="entry name" value="FecCD"/>
    <property type="match status" value="1"/>
</dbReference>
<feature type="transmembrane region" description="Helical" evidence="8">
    <location>
        <begin position="208"/>
        <end position="225"/>
    </location>
</feature>
<dbReference type="GO" id="GO:0022857">
    <property type="term" value="F:transmembrane transporter activity"/>
    <property type="evidence" value="ECO:0007669"/>
    <property type="project" value="InterPro"/>
</dbReference>
<dbReference type="GO" id="GO:0005886">
    <property type="term" value="C:plasma membrane"/>
    <property type="evidence" value="ECO:0007669"/>
    <property type="project" value="UniProtKB-SubCell"/>
</dbReference>
<dbReference type="PANTHER" id="PTHR30472:SF24">
    <property type="entry name" value="FERRIC ENTEROBACTIN TRANSPORT SYSTEM PERMEASE PROTEIN FEPG"/>
    <property type="match status" value="1"/>
</dbReference>
<dbReference type="FunFam" id="1.10.3470.10:FF:000001">
    <property type="entry name" value="Vitamin B12 ABC transporter permease BtuC"/>
    <property type="match status" value="1"/>
</dbReference>
<keyword evidence="6 8" id="KW-1133">Transmembrane helix</keyword>
<feature type="transmembrane region" description="Helical" evidence="8">
    <location>
        <begin position="21"/>
        <end position="43"/>
    </location>
</feature>
<comment type="subcellular location">
    <subcellularLocation>
        <location evidence="1">Cell membrane</location>
        <topology evidence="1">Multi-pass membrane protein</topology>
    </subcellularLocation>
</comment>
<dbReference type="GO" id="GO:0033214">
    <property type="term" value="P:siderophore-iron import into cell"/>
    <property type="evidence" value="ECO:0007669"/>
    <property type="project" value="TreeGrafter"/>
</dbReference>
<feature type="transmembrane region" description="Helical" evidence="8">
    <location>
        <begin position="163"/>
        <end position="188"/>
    </location>
</feature>
<keyword evidence="4" id="KW-1003">Cell membrane</keyword>
<evidence type="ECO:0000313" key="10">
    <source>
        <dbReference type="EMBL" id="SDH73613.1"/>
    </source>
</evidence>
<feature type="transmembrane region" description="Helical" evidence="8">
    <location>
        <begin position="77"/>
        <end position="98"/>
    </location>
</feature>
<evidence type="ECO:0000256" key="7">
    <source>
        <dbReference type="ARBA" id="ARBA00023136"/>
    </source>
</evidence>
<evidence type="ECO:0000256" key="4">
    <source>
        <dbReference type="ARBA" id="ARBA00022475"/>
    </source>
</evidence>